<feature type="non-terminal residue" evidence="2">
    <location>
        <position position="1"/>
    </location>
</feature>
<feature type="non-terminal residue" evidence="2">
    <location>
        <position position="973"/>
    </location>
</feature>
<keyword evidence="1" id="KW-0472">Membrane</keyword>
<dbReference type="GO" id="GO:0005886">
    <property type="term" value="C:plasma membrane"/>
    <property type="evidence" value="ECO:0007669"/>
    <property type="project" value="TreeGrafter"/>
</dbReference>
<feature type="transmembrane region" description="Helical" evidence="1">
    <location>
        <begin position="457"/>
        <end position="479"/>
    </location>
</feature>
<feature type="transmembrane region" description="Helical" evidence="1">
    <location>
        <begin position="361"/>
        <end position="390"/>
    </location>
</feature>
<keyword evidence="1" id="KW-0812">Transmembrane</keyword>
<reference evidence="2" key="1">
    <citation type="journal article" date="2020" name="mSystems">
        <title>Genome- and Community-Level Interaction Insights into Carbon Utilization and Element Cycling Functions of Hydrothermarchaeota in Hydrothermal Sediment.</title>
        <authorList>
            <person name="Zhou Z."/>
            <person name="Liu Y."/>
            <person name="Xu W."/>
            <person name="Pan J."/>
            <person name="Luo Z.H."/>
            <person name="Li M."/>
        </authorList>
    </citation>
    <scope>NUCLEOTIDE SEQUENCE [LARGE SCALE GENOMIC DNA]</scope>
    <source>
        <strain evidence="2">HyVt-483</strain>
    </source>
</reference>
<feature type="transmembrane region" description="Helical" evidence="1">
    <location>
        <begin position="294"/>
        <end position="314"/>
    </location>
</feature>
<dbReference type="InterPro" id="IPR027463">
    <property type="entry name" value="AcrB_DN_DC_subdom"/>
</dbReference>
<dbReference type="PANTHER" id="PTHR32063:SF16">
    <property type="entry name" value="CATION EFFLUX SYSTEM (ACRB_ACRD_ACRF FAMILY)"/>
    <property type="match status" value="1"/>
</dbReference>
<dbReference type="Proteomes" id="UP000886043">
    <property type="component" value="Unassembled WGS sequence"/>
</dbReference>
<feature type="transmembrane region" description="Helical" evidence="1">
    <location>
        <begin position="877"/>
        <end position="897"/>
    </location>
</feature>
<feature type="transmembrane region" description="Helical" evidence="1">
    <location>
        <begin position="821"/>
        <end position="840"/>
    </location>
</feature>
<dbReference type="PANTHER" id="PTHR32063">
    <property type="match status" value="1"/>
</dbReference>
<evidence type="ECO:0000313" key="2">
    <source>
        <dbReference type="EMBL" id="HFC98198.1"/>
    </source>
</evidence>
<dbReference type="InterPro" id="IPR001036">
    <property type="entry name" value="Acrflvin-R"/>
</dbReference>
<dbReference type="Gene3D" id="3.30.70.1440">
    <property type="entry name" value="Multidrug efflux transporter AcrB pore domain"/>
    <property type="match status" value="1"/>
</dbReference>
<dbReference type="Gene3D" id="3.30.2090.10">
    <property type="entry name" value="Multidrug efflux transporter AcrB TolC docking domain, DN and DC subdomains"/>
    <property type="match status" value="2"/>
</dbReference>
<accession>A0A7C3GF79</accession>
<organism evidence="2">
    <name type="scientific">Thermosulfurimonas dismutans</name>
    <dbReference type="NCBI Taxonomy" id="999894"/>
    <lineage>
        <taxon>Bacteria</taxon>
        <taxon>Pseudomonadati</taxon>
        <taxon>Thermodesulfobacteriota</taxon>
        <taxon>Thermodesulfobacteria</taxon>
        <taxon>Thermodesulfobacteriales</taxon>
        <taxon>Thermodesulfobacteriaceae</taxon>
        <taxon>Thermosulfurimonas</taxon>
    </lineage>
</organism>
<dbReference type="Pfam" id="PF00873">
    <property type="entry name" value="ACR_tran"/>
    <property type="match status" value="1"/>
</dbReference>
<dbReference type="Gene3D" id="3.30.70.1320">
    <property type="entry name" value="Multidrug efflux transporter AcrB pore domain like"/>
    <property type="match status" value="1"/>
</dbReference>
<dbReference type="SUPFAM" id="SSF82693">
    <property type="entry name" value="Multidrug efflux transporter AcrB pore domain, PN1, PN2, PC1 and PC2 subdomains"/>
    <property type="match status" value="2"/>
</dbReference>
<protein>
    <submittedName>
        <fullName evidence="2">Efflux RND transporter permease subunit</fullName>
    </submittedName>
</protein>
<evidence type="ECO:0000256" key="1">
    <source>
        <dbReference type="SAM" id="Phobius"/>
    </source>
</evidence>
<dbReference type="AlphaFoldDB" id="A0A7C3GF79"/>
<gene>
    <name evidence="2" type="ORF">ENJ40_07065</name>
</gene>
<dbReference type="SUPFAM" id="SSF82714">
    <property type="entry name" value="Multidrug efflux transporter AcrB TolC docking domain, DN and DC subdomains"/>
    <property type="match status" value="2"/>
</dbReference>
<dbReference type="Gene3D" id="1.20.1640.10">
    <property type="entry name" value="Multidrug efflux transporter AcrB transmembrane domain"/>
    <property type="match status" value="2"/>
</dbReference>
<proteinExistence type="predicted"/>
<keyword evidence="1" id="KW-1133">Transmembrane helix</keyword>
<feature type="transmembrane region" description="Helical" evidence="1">
    <location>
        <begin position="917"/>
        <end position="938"/>
    </location>
</feature>
<feature type="transmembrane region" description="Helical" evidence="1">
    <location>
        <begin position="321"/>
        <end position="341"/>
    </location>
</feature>
<feature type="transmembrane region" description="Helical" evidence="1">
    <location>
        <begin position="846"/>
        <end position="870"/>
    </location>
</feature>
<comment type="caution">
    <text evidence="2">The sequence shown here is derived from an EMBL/GenBank/DDBJ whole genome shotgun (WGS) entry which is preliminary data.</text>
</comment>
<name>A0A7C3GF79_9BACT</name>
<dbReference type="Gene3D" id="3.30.70.1430">
    <property type="entry name" value="Multidrug efflux transporter AcrB pore domain"/>
    <property type="match status" value="2"/>
</dbReference>
<dbReference type="PRINTS" id="PR00702">
    <property type="entry name" value="ACRIFLAVINRP"/>
</dbReference>
<feature type="transmembrane region" description="Helical" evidence="1">
    <location>
        <begin position="402"/>
        <end position="424"/>
    </location>
</feature>
<sequence>YSTAYNGRALTIVRFRVGQDPEKSLVKTYDKLYAHLDWIPPGCSRPILKPHDINDVPIVTLTFWGKGYDAYRLRQIVARVDDEIRNIPGIAETFIKGGLRREVRIELLPDRVYALGLDPVDVARIIQAQNRARMVGQYRRKDYSFVVRLGNFYHSIRDLENTVIKTVAGRPVFLKDIARIVDGPEEPKAYVFMVPGPAADQRGIQGEPGKLYPAVTLAIAKRKGWNATRLANKILAKVELLKGDLIPDDVHVTVTRNYGQTAKDKTDTLLEHLLIATVSVAILIGIFLGARASLVVLVSIPVTLAVTLMIYYLYGYTLNRVTLFALIFCITILVDDPIVDVENIVRHLHLPENRGKSFRDIIVGAVVEVQAPLILATLTVIAAIAPMGFVRGLMGPYMRPMPVGASVAMLLSMAVAFVITPWVAYHFLPRHAREEEKETLITRIYRWIMGHYIRSAAWRWAFLFTVGVLFLLSCSLIYFKKVYVKMLPFDNKNEFQIILNMPEGSSLEKTARVAEEMARALMKEPLITDMELYIGTAAPFNFNGLVRHYYLRQGDHVADIQVNLVDKHHRKLQSHDIAKRVRPLVTAVARKYGARVTVAEVPPGPPVLQSLVAEVYGPNYEQQIELARKIKEIFARTPGVVDVDWYMTEPQVEWRLRVDRTKAMLSGVLPQRVLEVLQTALPGKILGLFHDPSAKEDVYIKLRFPVAERSSLPDLSQLKVRSLSGRLVPLSEIAHWEKRVVPHPIYHKNLHPVVYVVGDMAGREEAPIYGILKINKALHQLRAPDGSPIHIYYRHQPFSARQWAVKWDGEWRITYEVFRDLGLAFAACLILIYFLVVAWFKSYTVPLVILAPIPLSLIGILPAHALMGAFFTATSMIGFIAGAGIVVRNSIILADFIELRLAQGYSLEDAVIDAGAVRFRPMLLTASAVVVGVFVIMLRSRPPCRIRRLRGCSLCRVSGPFRGLLRTSAAALS</sequence>
<dbReference type="SUPFAM" id="SSF82866">
    <property type="entry name" value="Multidrug efflux transporter AcrB transmembrane domain"/>
    <property type="match status" value="2"/>
</dbReference>
<dbReference type="EMBL" id="DRMH01000093">
    <property type="protein sequence ID" value="HFC98198.1"/>
    <property type="molecule type" value="Genomic_DNA"/>
</dbReference>
<dbReference type="GO" id="GO:0042910">
    <property type="term" value="F:xenobiotic transmembrane transporter activity"/>
    <property type="evidence" value="ECO:0007669"/>
    <property type="project" value="TreeGrafter"/>
</dbReference>
<feature type="transmembrane region" description="Helical" evidence="1">
    <location>
        <begin position="269"/>
        <end position="288"/>
    </location>
</feature>